<dbReference type="Gene3D" id="1.10.10.10">
    <property type="entry name" value="Winged helix-like DNA-binding domain superfamily/Winged helix DNA-binding domain"/>
    <property type="match status" value="1"/>
</dbReference>
<evidence type="ECO:0000256" key="1">
    <source>
        <dbReference type="ARBA" id="ARBA00023015"/>
    </source>
</evidence>
<dbReference type="InterPro" id="IPR036390">
    <property type="entry name" value="WH_DNA-bd_sf"/>
</dbReference>
<evidence type="ECO:0000259" key="4">
    <source>
        <dbReference type="PROSITE" id="PS50956"/>
    </source>
</evidence>
<dbReference type="EMBL" id="PSNX01000003">
    <property type="protein sequence ID" value="PPE67391.1"/>
    <property type="molecule type" value="Genomic_DNA"/>
</dbReference>
<dbReference type="InterPro" id="IPR011008">
    <property type="entry name" value="Dimeric_a/b-barrel"/>
</dbReference>
<proteinExistence type="predicted"/>
<dbReference type="PRINTS" id="PR00033">
    <property type="entry name" value="HTHASNC"/>
</dbReference>
<gene>
    <name evidence="5" type="ORF">C1704_04310</name>
</gene>
<feature type="domain" description="HTH asnC-type" evidence="4">
    <location>
        <begin position="6"/>
        <end position="67"/>
    </location>
</feature>
<evidence type="ECO:0000256" key="3">
    <source>
        <dbReference type="ARBA" id="ARBA00023163"/>
    </source>
</evidence>
<sequence length="140" mass="15378">MSVDTLDRIDRRILAELAANARVSMTELGERVHLSRTAVLARVRRLEEVGVIRGYHAEVAWPGEATPARALLLLRFAARPCAPVLAYLRAQPEIRQVWSVSGPHDAVVEAAARDASGLSALADRLSISEFRIAVETRMVL</sequence>
<evidence type="ECO:0000313" key="6">
    <source>
        <dbReference type="Proteomes" id="UP000238605"/>
    </source>
</evidence>
<evidence type="ECO:0000313" key="5">
    <source>
        <dbReference type="EMBL" id="PPE67391.1"/>
    </source>
</evidence>
<name>A0A2S5SXC0_9BURK</name>
<dbReference type="PANTHER" id="PTHR30154">
    <property type="entry name" value="LEUCINE-RESPONSIVE REGULATORY PROTEIN"/>
    <property type="match status" value="1"/>
</dbReference>
<keyword evidence="1" id="KW-0805">Transcription regulation</keyword>
<dbReference type="InterPro" id="IPR019887">
    <property type="entry name" value="Tscrpt_reg_AsnC/Lrp_C"/>
</dbReference>
<dbReference type="SUPFAM" id="SSF54909">
    <property type="entry name" value="Dimeric alpha+beta barrel"/>
    <property type="match status" value="1"/>
</dbReference>
<dbReference type="Gene3D" id="3.30.70.920">
    <property type="match status" value="1"/>
</dbReference>
<dbReference type="RefSeq" id="WP_104301332.1">
    <property type="nucleotide sequence ID" value="NZ_PSNX01000003.1"/>
</dbReference>
<dbReference type="OrthoDB" id="5476at2"/>
<dbReference type="SUPFAM" id="SSF46785">
    <property type="entry name" value="Winged helix' DNA-binding domain"/>
    <property type="match status" value="1"/>
</dbReference>
<keyword evidence="2" id="KW-0238">DNA-binding</keyword>
<dbReference type="GO" id="GO:0043200">
    <property type="term" value="P:response to amino acid"/>
    <property type="evidence" value="ECO:0007669"/>
    <property type="project" value="TreeGrafter"/>
</dbReference>
<dbReference type="Proteomes" id="UP000238605">
    <property type="component" value="Unassembled WGS sequence"/>
</dbReference>
<dbReference type="PROSITE" id="PS50956">
    <property type="entry name" value="HTH_ASNC_2"/>
    <property type="match status" value="1"/>
</dbReference>
<protein>
    <submittedName>
        <fullName evidence="5">Lrp/AsnC family transcriptional regulator</fullName>
    </submittedName>
</protein>
<dbReference type="PANTHER" id="PTHR30154:SF34">
    <property type="entry name" value="TRANSCRIPTIONAL REGULATOR AZLB"/>
    <property type="match status" value="1"/>
</dbReference>
<accession>A0A2S5SXC0</accession>
<keyword evidence="3" id="KW-0804">Transcription</keyword>
<dbReference type="InterPro" id="IPR019888">
    <property type="entry name" value="Tscrpt_reg_AsnC-like"/>
</dbReference>
<keyword evidence="6" id="KW-1185">Reference proteome</keyword>
<dbReference type="SMART" id="SM00344">
    <property type="entry name" value="HTH_ASNC"/>
    <property type="match status" value="1"/>
</dbReference>
<dbReference type="InterPro" id="IPR036388">
    <property type="entry name" value="WH-like_DNA-bd_sf"/>
</dbReference>
<dbReference type="GO" id="GO:0043565">
    <property type="term" value="F:sequence-specific DNA binding"/>
    <property type="evidence" value="ECO:0007669"/>
    <property type="project" value="InterPro"/>
</dbReference>
<reference evidence="5 6" key="1">
    <citation type="submission" date="2018-02" db="EMBL/GenBank/DDBJ databases">
        <title>Reclassifiation of [Polyangium] brachysporum DSM 7029 as Guopingzhaonella breviflexa gen. nov., sp. nov., a member of the family Comamonadaceae.</title>
        <authorList>
            <person name="Tang B."/>
        </authorList>
    </citation>
    <scope>NUCLEOTIDE SEQUENCE [LARGE SCALE GENOMIC DNA]</scope>
    <source>
        <strain evidence="5 6">BCRC 80649</strain>
    </source>
</reference>
<comment type="caution">
    <text evidence="5">The sequence shown here is derived from an EMBL/GenBank/DDBJ whole genome shotgun (WGS) entry which is preliminary data.</text>
</comment>
<evidence type="ECO:0000256" key="2">
    <source>
        <dbReference type="ARBA" id="ARBA00023125"/>
    </source>
</evidence>
<dbReference type="Pfam" id="PF13412">
    <property type="entry name" value="HTH_24"/>
    <property type="match status" value="1"/>
</dbReference>
<dbReference type="Pfam" id="PF01037">
    <property type="entry name" value="AsnC_trans_reg"/>
    <property type="match status" value="1"/>
</dbReference>
<dbReference type="InterPro" id="IPR000485">
    <property type="entry name" value="AsnC-type_HTH_dom"/>
</dbReference>
<dbReference type="AlphaFoldDB" id="A0A2S5SXC0"/>
<dbReference type="FunFam" id="1.10.10.10:FF:000186">
    <property type="entry name" value="AsnC family transcriptional regulator"/>
    <property type="match status" value="1"/>
</dbReference>
<organism evidence="5 6">
    <name type="scientific">Caldimonas caldifontis</name>
    <dbReference type="NCBI Taxonomy" id="1452508"/>
    <lineage>
        <taxon>Bacteria</taxon>
        <taxon>Pseudomonadati</taxon>
        <taxon>Pseudomonadota</taxon>
        <taxon>Betaproteobacteria</taxon>
        <taxon>Burkholderiales</taxon>
        <taxon>Sphaerotilaceae</taxon>
        <taxon>Caldimonas</taxon>
    </lineage>
</organism>
<dbReference type="GO" id="GO:0005829">
    <property type="term" value="C:cytosol"/>
    <property type="evidence" value="ECO:0007669"/>
    <property type="project" value="TreeGrafter"/>
</dbReference>